<organism evidence="2 3">
    <name type="scientific">Roseivivax jejudonensis</name>
    <dbReference type="NCBI Taxonomy" id="1529041"/>
    <lineage>
        <taxon>Bacteria</taxon>
        <taxon>Pseudomonadati</taxon>
        <taxon>Pseudomonadota</taxon>
        <taxon>Alphaproteobacteria</taxon>
        <taxon>Rhodobacterales</taxon>
        <taxon>Roseobacteraceae</taxon>
        <taxon>Roseivivax</taxon>
    </lineage>
</organism>
<keyword evidence="3" id="KW-1185">Reference proteome</keyword>
<feature type="domain" description="FAS1-like dehydratase" evidence="1">
    <location>
        <begin position="51"/>
        <end position="138"/>
    </location>
</feature>
<accession>A0A1X6ZK32</accession>
<evidence type="ECO:0000259" key="1">
    <source>
        <dbReference type="Pfam" id="PF13452"/>
    </source>
</evidence>
<dbReference type="Gene3D" id="3.10.129.10">
    <property type="entry name" value="Hotdog Thioesterase"/>
    <property type="match status" value="2"/>
</dbReference>
<dbReference type="SUPFAM" id="SSF54637">
    <property type="entry name" value="Thioesterase/thiol ester dehydrase-isomerase"/>
    <property type="match status" value="2"/>
</dbReference>
<dbReference type="PANTHER" id="PTHR28152:SF1">
    <property type="entry name" value="HYDROXYACYL-THIOESTER DEHYDRATASE TYPE 2, MITOCHONDRIAL"/>
    <property type="match status" value="1"/>
</dbReference>
<dbReference type="EMBL" id="FWFK01000004">
    <property type="protein sequence ID" value="SLN53886.1"/>
    <property type="molecule type" value="Genomic_DNA"/>
</dbReference>
<evidence type="ECO:0000313" key="3">
    <source>
        <dbReference type="Proteomes" id="UP000193570"/>
    </source>
</evidence>
<sequence length="282" mass="30779">MSDARVIDWIGREETQQGRVDPALAAMLAATLPGRMLPPAPGAVVPPLWHWIGFPPTTPTEDLGPEGHPKLGGFMPPVRLPRRMWASGDLTFHRPLHVGERLTRHARIADVAEKAGAAGPMVFVTVAYDIAGEDGLAIEERQNIVYLEMPESFRPPKPVPVPPAPLAERIVDVDAPLLFRFSAVTFNAHRIHYDHAYAREVEKYPDLVVHGPLQAMLLAGLAADHRGTPPARFAYRGVHPMFNGAPLRVLVAEDAGAAMTLCTAKGEETQGMQANATWEDRT</sequence>
<dbReference type="AlphaFoldDB" id="A0A1X6ZK32"/>
<name>A0A1X6ZK32_9RHOB</name>
<gene>
    <name evidence="2" type="ORF">ROJ8625_02756</name>
</gene>
<protein>
    <recommendedName>
        <fullName evidence="1">FAS1-like dehydratase domain-containing protein</fullName>
    </recommendedName>
</protein>
<dbReference type="PANTHER" id="PTHR28152">
    <property type="entry name" value="HYDROXYACYL-THIOESTER DEHYDRATASE TYPE 2, MITOCHONDRIAL"/>
    <property type="match status" value="1"/>
</dbReference>
<dbReference type="InterPro" id="IPR029069">
    <property type="entry name" value="HotDog_dom_sf"/>
</dbReference>
<evidence type="ECO:0000313" key="2">
    <source>
        <dbReference type="EMBL" id="SLN53886.1"/>
    </source>
</evidence>
<dbReference type="RefSeq" id="WP_234984262.1">
    <property type="nucleotide sequence ID" value="NZ_FWFK01000004.1"/>
</dbReference>
<reference evidence="2 3" key="1">
    <citation type="submission" date="2017-03" db="EMBL/GenBank/DDBJ databases">
        <authorList>
            <person name="Afonso C.L."/>
            <person name="Miller P.J."/>
            <person name="Scott M.A."/>
            <person name="Spackman E."/>
            <person name="Goraichik I."/>
            <person name="Dimitrov K.M."/>
            <person name="Suarez D.L."/>
            <person name="Swayne D.E."/>
        </authorList>
    </citation>
    <scope>NUCLEOTIDE SEQUENCE [LARGE SCALE GENOMIC DNA]</scope>
    <source>
        <strain evidence="2 3">CECT 8625</strain>
    </source>
</reference>
<dbReference type="InterPro" id="IPR052741">
    <property type="entry name" value="Mitochondrial_HTD2"/>
</dbReference>
<dbReference type="GO" id="GO:0019171">
    <property type="term" value="F:(3R)-hydroxyacyl-[acyl-carrier-protein] dehydratase activity"/>
    <property type="evidence" value="ECO:0007669"/>
    <property type="project" value="TreeGrafter"/>
</dbReference>
<proteinExistence type="predicted"/>
<dbReference type="InterPro" id="IPR039569">
    <property type="entry name" value="FAS1-like_DH_region"/>
</dbReference>
<dbReference type="Proteomes" id="UP000193570">
    <property type="component" value="Unassembled WGS sequence"/>
</dbReference>
<dbReference type="Pfam" id="PF13452">
    <property type="entry name" value="FAS1_DH_region"/>
    <property type="match status" value="1"/>
</dbReference>